<evidence type="ECO:0000256" key="8">
    <source>
        <dbReference type="SAM" id="Coils"/>
    </source>
</evidence>
<keyword evidence="8" id="KW-0175">Coiled coil</keyword>
<comment type="similarity">
    <text evidence="2">Belongs to the outer membrane factor (OMF) (TC 1.B.17) family.</text>
</comment>
<dbReference type="PANTHER" id="PTHR30026:SF5">
    <property type="entry name" value="ABC-TYPE EFFLUX SYSTEM SECRETIN COMPONENT"/>
    <property type="match status" value="1"/>
</dbReference>
<dbReference type="InterPro" id="IPR003423">
    <property type="entry name" value="OMP_efflux"/>
</dbReference>
<feature type="coiled-coil region" evidence="8">
    <location>
        <begin position="361"/>
        <end position="395"/>
    </location>
</feature>
<dbReference type="OrthoDB" id="1674454at2"/>
<proteinExistence type="inferred from homology"/>
<organism evidence="9 10">
    <name type="scientific">Apibacter mensalis</name>
    <dbReference type="NCBI Taxonomy" id="1586267"/>
    <lineage>
        <taxon>Bacteria</taxon>
        <taxon>Pseudomonadati</taxon>
        <taxon>Bacteroidota</taxon>
        <taxon>Flavobacteriia</taxon>
        <taxon>Flavobacteriales</taxon>
        <taxon>Weeksellaceae</taxon>
        <taxon>Apibacter</taxon>
    </lineage>
</organism>
<dbReference type="STRING" id="1586267.GCA_001418685_00473"/>
<keyword evidence="10" id="KW-1185">Reference proteome</keyword>
<dbReference type="GO" id="GO:0009279">
    <property type="term" value="C:cell outer membrane"/>
    <property type="evidence" value="ECO:0007669"/>
    <property type="project" value="UniProtKB-SubCell"/>
</dbReference>
<comment type="subcellular location">
    <subcellularLocation>
        <location evidence="1">Cell outer membrane</location>
    </subcellularLocation>
</comment>
<evidence type="ECO:0000313" key="10">
    <source>
        <dbReference type="Proteomes" id="UP000182761"/>
    </source>
</evidence>
<evidence type="ECO:0000256" key="2">
    <source>
        <dbReference type="ARBA" id="ARBA00007613"/>
    </source>
</evidence>
<dbReference type="Pfam" id="PF02321">
    <property type="entry name" value="OEP"/>
    <property type="match status" value="2"/>
</dbReference>
<dbReference type="RefSeq" id="WP_055424869.1">
    <property type="nucleotide sequence ID" value="NZ_FCOR01000002.1"/>
</dbReference>
<evidence type="ECO:0000256" key="6">
    <source>
        <dbReference type="ARBA" id="ARBA00023136"/>
    </source>
</evidence>
<dbReference type="EMBL" id="FCOR01000002">
    <property type="protein sequence ID" value="CVK15643.1"/>
    <property type="molecule type" value="Genomic_DNA"/>
</dbReference>
<dbReference type="GO" id="GO:0015288">
    <property type="term" value="F:porin activity"/>
    <property type="evidence" value="ECO:0007669"/>
    <property type="project" value="TreeGrafter"/>
</dbReference>
<accession>A0A0X3AN34</accession>
<dbReference type="AlphaFoldDB" id="A0A0X3AN34"/>
<reference evidence="9 10" key="1">
    <citation type="submission" date="2016-01" db="EMBL/GenBank/DDBJ databases">
        <authorList>
            <person name="McClelland M."/>
            <person name="Jain A."/>
            <person name="Saraogi P."/>
            <person name="Mendelson R."/>
            <person name="Westerman R."/>
            <person name="SanMiguel P."/>
            <person name="Csonka L."/>
        </authorList>
    </citation>
    <scope>NUCLEOTIDE SEQUENCE [LARGE SCALE GENOMIC DNA]</scope>
    <source>
        <strain evidence="9 10">R-53146</strain>
    </source>
</reference>
<dbReference type="Proteomes" id="UP000182761">
    <property type="component" value="Unassembled WGS sequence"/>
</dbReference>
<evidence type="ECO:0000313" key="9">
    <source>
        <dbReference type="EMBL" id="CVK15643.1"/>
    </source>
</evidence>
<dbReference type="SUPFAM" id="SSF56954">
    <property type="entry name" value="Outer membrane efflux proteins (OEP)"/>
    <property type="match status" value="1"/>
</dbReference>
<name>A0A0X3AN34_9FLAO</name>
<keyword evidence="5" id="KW-0812">Transmembrane</keyword>
<keyword evidence="3" id="KW-0813">Transport</keyword>
<evidence type="ECO:0000256" key="3">
    <source>
        <dbReference type="ARBA" id="ARBA00022448"/>
    </source>
</evidence>
<protein>
    <submittedName>
        <fullName evidence="9">Outer membrane protein TolC</fullName>
    </submittedName>
</protein>
<evidence type="ECO:0000256" key="7">
    <source>
        <dbReference type="ARBA" id="ARBA00023237"/>
    </source>
</evidence>
<keyword evidence="7" id="KW-0998">Cell outer membrane</keyword>
<dbReference type="InterPro" id="IPR051906">
    <property type="entry name" value="TolC-like"/>
</dbReference>
<gene>
    <name evidence="9" type="ORF">Ga0061079_102194</name>
</gene>
<evidence type="ECO:0000256" key="5">
    <source>
        <dbReference type="ARBA" id="ARBA00022692"/>
    </source>
</evidence>
<dbReference type="GO" id="GO:1990281">
    <property type="term" value="C:efflux pump complex"/>
    <property type="evidence" value="ECO:0007669"/>
    <property type="project" value="TreeGrafter"/>
</dbReference>
<dbReference type="GO" id="GO:0015562">
    <property type="term" value="F:efflux transmembrane transporter activity"/>
    <property type="evidence" value="ECO:0007669"/>
    <property type="project" value="InterPro"/>
</dbReference>
<keyword evidence="6" id="KW-0472">Membrane</keyword>
<evidence type="ECO:0000256" key="4">
    <source>
        <dbReference type="ARBA" id="ARBA00022452"/>
    </source>
</evidence>
<sequence>MIGYIRNSLTLVLTFSISLRLCSQSLSFSESQIIMYKENNLIKAVEKQEEAYQFDLKSYKGLRFPQVDLFGAGIYRDKKIGANLNGARSEIANILDLADPEELGNWDVNFLKRDIALGGIKFTWPLFTGGKINAAIEASKIKAEIGNKELISTKNKLISELAERYFQVKLAEEAVNVRKQVLEGMNQHLYDATKMEQQGVIAPVEKLQAVVAVSEANRQLLAAQKDAQLARLALANTLGVDQVIEELSTPFFIVPYLQPLHYYQDFAIDNYPELQKLQLQVELSEQSIKSKQSTYYPTISALGNSILIHNNPIGGTERNRKPWSLGVGLTYNIFSGMQHKNEIKSAKALKESIVYHQDKSKKDIRTMIEKIFQDLQKQEEQIQNLDVQIVQAEELVRVRKRGFSEGVQTSTDVVDAEMNLSGIKLQKLQASYNYVVDLASLLEYSGLSQDFIKYTNQ</sequence>
<evidence type="ECO:0000256" key="1">
    <source>
        <dbReference type="ARBA" id="ARBA00004442"/>
    </source>
</evidence>
<dbReference type="Gene3D" id="1.20.1600.10">
    <property type="entry name" value="Outer membrane efflux proteins (OEP)"/>
    <property type="match status" value="1"/>
</dbReference>
<keyword evidence="4" id="KW-1134">Transmembrane beta strand</keyword>
<dbReference type="PANTHER" id="PTHR30026">
    <property type="entry name" value="OUTER MEMBRANE PROTEIN TOLC"/>
    <property type="match status" value="1"/>
</dbReference>